<dbReference type="Gene3D" id="1.10.287.1120">
    <property type="entry name" value="Bipartite methylase S protein"/>
    <property type="match status" value="1"/>
</dbReference>
<dbReference type="EMBL" id="MCAS01000033">
    <property type="protein sequence ID" value="RKF38655.1"/>
    <property type="molecule type" value="Genomic_DNA"/>
</dbReference>
<keyword evidence="2" id="KW-0680">Restriction system</keyword>
<evidence type="ECO:0000259" key="4">
    <source>
        <dbReference type="Pfam" id="PF01420"/>
    </source>
</evidence>
<dbReference type="Gene3D" id="3.90.220.20">
    <property type="entry name" value="DNA methylase specificity domains"/>
    <property type="match status" value="2"/>
</dbReference>
<evidence type="ECO:0000256" key="3">
    <source>
        <dbReference type="ARBA" id="ARBA00023125"/>
    </source>
</evidence>
<dbReference type="Proteomes" id="UP000283709">
    <property type="component" value="Unassembled WGS sequence"/>
</dbReference>
<accession>A0A420G0F6</accession>
<evidence type="ECO:0000256" key="1">
    <source>
        <dbReference type="ARBA" id="ARBA00010923"/>
    </source>
</evidence>
<reference evidence="5 6" key="1">
    <citation type="submission" date="2016-07" db="EMBL/GenBank/DDBJ databases">
        <title>Genome analysis of Burkholderia fungorum ES3-20.</title>
        <authorList>
            <person name="Xu D."/>
            <person name="Yao R."/>
            <person name="Zheng S."/>
        </authorList>
    </citation>
    <scope>NUCLEOTIDE SEQUENCE [LARGE SCALE GENOMIC DNA]</scope>
    <source>
        <strain evidence="5 6">ES3-20</strain>
    </source>
</reference>
<dbReference type="PANTHER" id="PTHR30408:SF12">
    <property type="entry name" value="TYPE I RESTRICTION ENZYME MJAVIII SPECIFICITY SUBUNIT"/>
    <property type="match status" value="1"/>
</dbReference>
<organism evidence="5 6">
    <name type="scientific">Paraburkholderia fungorum</name>
    <dbReference type="NCBI Taxonomy" id="134537"/>
    <lineage>
        <taxon>Bacteria</taxon>
        <taxon>Pseudomonadati</taxon>
        <taxon>Pseudomonadota</taxon>
        <taxon>Betaproteobacteria</taxon>
        <taxon>Burkholderiales</taxon>
        <taxon>Burkholderiaceae</taxon>
        <taxon>Paraburkholderia</taxon>
    </lineage>
</organism>
<keyword evidence="3" id="KW-0238">DNA-binding</keyword>
<dbReference type="PANTHER" id="PTHR30408">
    <property type="entry name" value="TYPE-1 RESTRICTION ENZYME ECOKI SPECIFICITY PROTEIN"/>
    <property type="match status" value="1"/>
</dbReference>
<dbReference type="AlphaFoldDB" id="A0A420G0F6"/>
<evidence type="ECO:0000313" key="5">
    <source>
        <dbReference type="EMBL" id="RKF38655.1"/>
    </source>
</evidence>
<protein>
    <recommendedName>
        <fullName evidence="4">Type I restriction modification DNA specificity domain-containing protein</fullName>
    </recommendedName>
</protein>
<dbReference type="GO" id="GO:0009307">
    <property type="term" value="P:DNA restriction-modification system"/>
    <property type="evidence" value="ECO:0007669"/>
    <property type="project" value="UniProtKB-KW"/>
</dbReference>
<comment type="caution">
    <text evidence="5">The sequence shown here is derived from an EMBL/GenBank/DDBJ whole genome shotgun (WGS) entry which is preliminary data.</text>
</comment>
<gene>
    <name evidence="5" type="ORF">BCY88_34220</name>
</gene>
<proteinExistence type="inferred from homology"/>
<sequence length="287" mass="31385">MKELIESRGTKTAVPYLNKNACNSIPIPLPPLSEQRAIAAALSDVDTLIAALERLIAKKRDIKQAAMQQLLTGETRLPRFSKEWKLTPLGEHLTLLKNGVNSRAELRETGSVKYLHYGDIHGSTGVFVRPSMTAMPFLPVAKASKLDRLANGDLVFADASEDLDGVGKSVEVQGLTESELVSGQHTIAVRFDKSVLVDGFKAYLQFVPAFRAHLKRLAAGTKVYATNRAHIVSAELRLPDVEEQAAIATVLSDMDTDLSALESRLAKTRALKQGMMQELLTGRTRLI</sequence>
<dbReference type="InterPro" id="IPR000055">
    <property type="entry name" value="Restrct_endonuc_typeI_TRD"/>
</dbReference>
<evidence type="ECO:0000256" key="2">
    <source>
        <dbReference type="ARBA" id="ARBA00022747"/>
    </source>
</evidence>
<comment type="similarity">
    <text evidence="1">Belongs to the type-I restriction system S methylase family.</text>
</comment>
<dbReference type="InterPro" id="IPR044946">
    <property type="entry name" value="Restrct_endonuc_typeI_TRD_sf"/>
</dbReference>
<dbReference type="InterPro" id="IPR052021">
    <property type="entry name" value="Type-I_RS_S_subunit"/>
</dbReference>
<name>A0A420G0F6_9BURK</name>
<dbReference type="SUPFAM" id="SSF116734">
    <property type="entry name" value="DNA methylase specificity domain"/>
    <property type="match status" value="2"/>
</dbReference>
<evidence type="ECO:0000313" key="6">
    <source>
        <dbReference type="Proteomes" id="UP000283709"/>
    </source>
</evidence>
<dbReference type="GO" id="GO:0003677">
    <property type="term" value="F:DNA binding"/>
    <property type="evidence" value="ECO:0007669"/>
    <property type="project" value="UniProtKB-KW"/>
</dbReference>
<dbReference type="Pfam" id="PF01420">
    <property type="entry name" value="Methylase_S"/>
    <property type="match status" value="1"/>
</dbReference>
<feature type="domain" description="Type I restriction modification DNA specificity" evidence="4">
    <location>
        <begin position="11"/>
        <end position="56"/>
    </location>
</feature>